<dbReference type="Proteomes" id="UP000324222">
    <property type="component" value="Unassembled WGS sequence"/>
</dbReference>
<proteinExistence type="predicted"/>
<keyword evidence="3" id="KW-1185">Reference proteome</keyword>
<evidence type="ECO:0000256" key="1">
    <source>
        <dbReference type="SAM" id="MobiDB-lite"/>
    </source>
</evidence>
<feature type="compositionally biased region" description="Basic and acidic residues" evidence="1">
    <location>
        <begin position="172"/>
        <end position="182"/>
    </location>
</feature>
<organism evidence="2 3">
    <name type="scientific">Portunus trituberculatus</name>
    <name type="common">Swimming crab</name>
    <name type="synonym">Neptunus trituberculatus</name>
    <dbReference type="NCBI Taxonomy" id="210409"/>
    <lineage>
        <taxon>Eukaryota</taxon>
        <taxon>Metazoa</taxon>
        <taxon>Ecdysozoa</taxon>
        <taxon>Arthropoda</taxon>
        <taxon>Crustacea</taxon>
        <taxon>Multicrustacea</taxon>
        <taxon>Malacostraca</taxon>
        <taxon>Eumalacostraca</taxon>
        <taxon>Eucarida</taxon>
        <taxon>Decapoda</taxon>
        <taxon>Pleocyemata</taxon>
        <taxon>Brachyura</taxon>
        <taxon>Eubrachyura</taxon>
        <taxon>Portunoidea</taxon>
        <taxon>Portunidae</taxon>
        <taxon>Portuninae</taxon>
        <taxon>Portunus</taxon>
    </lineage>
</organism>
<evidence type="ECO:0000313" key="3">
    <source>
        <dbReference type="Proteomes" id="UP000324222"/>
    </source>
</evidence>
<accession>A0A5B7G2I3</accession>
<dbReference type="AlphaFoldDB" id="A0A5B7G2I3"/>
<sequence length="202" mass="21078">MTCNGWNHGRGLWGCDACGSGGACGVMIVWPALVKAVVKAMGPAVVKAVGLAVLKAVVPALLGIDGDKGAGSGRDCWRLRCRLENREVGECGAGCGCGWCGGGAGGDWGRQGGGRRCGVDRSRVYEAASSCWRGVRREAAVLFRAVPGLSPALSPATAPQWLFQCHNQQRQGDTKQTLEDGRTPLPQPVGLQPYISPVSSPY</sequence>
<comment type="caution">
    <text evidence="2">The sequence shown here is derived from an EMBL/GenBank/DDBJ whole genome shotgun (WGS) entry which is preliminary data.</text>
</comment>
<feature type="region of interest" description="Disordered" evidence="1">
    <location>
        <begin position="172"/>
        <end position="202"/>
    </location>
</feature>
<reference evidence="2 3" key="1">
    <citation type="submission" date="2019-05" db="EMBL/GenBank/DDBJ databases">
        <title>Another draft genome of Portunus trituberculatus and its Hox gene families provides insights of decapod evolution.</title>
        <authorList>
            <person name="Jeong J.-H."/>
            <person name="Song I."/>
            <person name="Kim S."/>
            <person name="Choi T."/>
            <person name="Kim D."/>
            <person name="Ryu S."/>
            <person name="Kim W."/>
        </authorList>
    </citation>
    <scope>NUCLEOTIDE SEQUENCE [LARGE SCALE GENOMIC DNA]</scope>
    <source>
        <tissue evidence="2">Muscle</tissue>
    </source>
</reference>
<dbReference type="EMBL" id="VSRR010010339">
    <property type="protein sequence ID" value="MPC51675.1"/>
    <property type="molecule type" value="Genomic_DNA"/>
</dbReference>
<gene>
    <name evidence="2" type="ORF">E2C01_045527</name>
</gene>
<name>A0A5B7G2I3_PORTR</name>
<protein>
    <submittedName>
        <fullName evidence="2">Uncharacterized protein</fullName>
    </submittedName>
</protein>
<evidence type="ECO:0000313" key="2">
    <source>
        <dbReference type="EMBL" id="MPC51675.1"/>
    </source>
</evidence>